<feature type="domain" description="Protein kinase" evidence="6">
    <location>
        <begin position="1"/>
        <end position="122"/>
    </location>
</feature>
<proteinExistence type="predicted"/>
<keyword evidence="4" id="KW-0418">Kinase</keyword>
<gene>
    <name evidence="7" type="primary">for</name>
    <name evidence="7" type="ORF">SNAT2548_LOCUS9427</name>
</gene>
<name>A0A812KIF4_9DINO</name>
<evidence type="ECO:0000259" key="6">
    <source>
        <dbReference type="PROSITE" id="PS50011"/>
    </source>
</evidence>
<dbReference type="InterPro" id="IPR008271">
    <property type="entry name" value="Ser/Thr_kinase_AS"/>
</dbReference>
<reference evidence="7" key="1">
    <citation type="submission" date="2021-02" db="EMBL/GenBank/DDBJ databases">
        <authorList>
            <person name="Dougan E. K."/>
            <person name="Rhodes N."/>
            <person name="Thang M."/>
            <person name="Chan C."/>
        </authorList>
    </citation>
    <scope>NUCLEOTIDE SEQUENCE</scope>
</reference>
<dbReference type="EMBL" id="CAJNDS010000735">
    <property type="protein sequence ID" value="CAE7230973.1"/>
    <property type="molecule type" value="Genomic_DNA"/>
</dbReference>
<evidence type="ECO:0000256" key="2">
    <source>
        <dbReference type="ARBA" id="ARBA00022679"/>
    </source>
</evidence>
<dbReference type="PROSITE" id="PS50011">
    <property type="entry name" value="PROTEIN_KINASE_DOM"/>
    <property type="match status" value="1"/>
</dbReference>
<keyword evidence="8" id="KW-1185">Reference proteome</keyword>
<evidence type="ECO:0000256" key="1">
    <source>
        <dbReference type="ARBA" id="ARBA00022527"/>
    </source>
</evidence>
<dbReference type="OrthoDB" id="63267at2759"/>
<dbReference type="Gene3D" id="1.10.510.10">
    <property type="entry name" value="Transferase(Phosphotransferase) domain 1"/>
    <property type="match status" value="1"/>
</dbReference>
<accession>A0A812KIF4</accession>
<evidence type="ECO:0000313" key="7">
    <source>
        <dbReference type="EMBL" id="CAE7230973.1"/>
    </source>
</evidence>
<keyword evidence="5" id="KW-0067">ATP-binding</keyword>
<dbReference type="InterPro" id="IPR000719">
    <property type="entry name" value="Prot_kinase_dom"/>
</dbReference>
<dbReference type="PANTHER" id="PTHR24353">
    <property type="entry name" value="CYCLIC NUCLEOTIDE-DEPENDENT PROTEIN KINASE"/>
    <property type="match status" value="1"/>
</dbReference>
<dbReference type="GO" id="GO:0005524">
    <property type="term" value="F:ATP binding"/>
    <property type="evidence" value="ECO:0007669"/>
    <property type="project" value="UniProtKB-KW"/>
</dbReference>
<keyword evidence="3" id="KW-0547">Nucleotide-binding</keyword>
<protein>
    <submittedName>
        <fullName evidence="7">For protein</fullName>
    </submittedName>
</protein>
<dbReference type="InterPro" id="IPR011009">
    <property type="entry name" value="Kinase-like_dom_sf"/>
</dbReference>
<evidence type="ECO:0000313" key="8">
    <source>
        <dbReference type="Proteomes" id="UP000604046"/>
    </source>
</evidence>
<keyword evidence="1" id="KW-0723">Serine/threonine-protein kinase</keyword>
<evidence type="ECO:0000256" key="4">
    <source>
        <dbReference type="ARBA" id="ARBA00022777"/>
    </source>
</evidence>
<dbReference type="Proteomes" id="UP000604046">
    <property type="component" value="Unassembled WGS sequence"/>
</dbReference>
<dbReference type="SMART" id="SM00220">
    <property type="entry name" value="S_TKc"/>
    <property type="match status" value="1"/>
</dbReference>
<evidence type="ECO:0000256" key="5">
    <source>
        <dbReference type="ARBA" id="ARBA00022840"/>
    </source>
</evidence>
<evidence type="ECO:0000256" key="3">
    <source>
        <dbReference type="ARBA" id="ARBA00022741"/>
    </source>
</evidence>
<organism evidence="7 8">
    <name type="scientific">Symbiodinium natans</name>
    <dbReference type="NCBI Taxonomy" id="878477"/>
    <lineage>
        <taxon>Eukaryota</taxon>
        <taxon>Sar</taxon>
        <taxon>Alveolata</taxon>
        <taxon>Dinophyceae</taxon>
        <taxon>Suessiales</taxon>
        <taxon>Symbiodiniaceae</taxon>
        <taxon>Symbiodinium</taxon>
    </lineage>
</organism>
<feature type="non-terminal residue" evidence="7">
    <location>
        <position position="122"/>
    </location>
</feature>
<keyword evidence="2" id="KW-0808">Transferase</keyword>
<sequence>DDAQQLLGQRCRLLQPAHERRIPHGGCHGGELRDVYGENKLWGQADLVRFHTACAARGLDHLHMRHILYRDLKPENMLLDSRGYAKICDFGLAKFSLGRCHTFCGTPDYLAPEVADIEGYTK</sequence>
<dbReference type="AlphaFoldDB" id="A0A812KIF4"/>
<feature type="non-terminal residue" evidence="7">
    <location>
        <position position="1"/>
    </location>
</feature>
<dbReference type="Pfam" id="PF00069">
    <property type="entry name" value="Pkinase"/>
    <property type="match status" value="1"/>
</dbReference>
<dbReference type="GO" id="GO:0004674">
    <property type="term" value="F:protein serine/threonine kinase activity"/>
    <property type="evidence" value="ECO:0007669"/>
    <property type="project" value="UniProtKB-KW"/>
</dbReference>
<comment type="caution">
    <text evidence="7">The sequence shown here is derived from an EMBL/GenBank/DDBJ whole genome shotgun (WGS) entry which is preliminary data.</text>
</comment>
<dbReference type="SUPFAM" id="SSF56112">
    <property type="entry name" value="Protein kinase-like (PK-like)"/>
    <property type="match status" value="1"/>
</dbReference>
<dbReference type="PROSITE" id="PS00108">
    <property type="entry name" value="PROTEIN_KINASE_ST"/>
    <property type="match status" value="1"/>
</dbReference>